<dbReference type="Gene3D" id="2.80.10.50">
    <property type="match status" value="3"/>
</dbReference>
<name>A0A3A8J5J7_9BACT</name>
<dbReference type="EMBL" id="RAVZ01000102">
    <property type="protein sequence ID" value="RKG87150.1"/>
    <property type="molecule type" value="Genomic_DNA"/>
</dbReference>
<evidence type="ECO:0000256" key="3">
    <source>
        <dbReference type="SAM" id="SignalP"/>
    </source>
</evidence>
<feature type="chain" id="PRO_5017352410" evidence="3">
    <location>
        <begin position="21"/>
        <end position="403"/>
    </location>
</feature>
<organism evidence="5 6">
    <name type="scientific">Corallococcus terminator</name>
    <dbReference type="NCBI Taxonomy" id="2316733"/>
    <lineage>
        <taxon>Bacteria</taxon>
        <taxon>Pseudomonadati</taxon>
        <taxon>Myxococcota</taxon>
        <taxon>Myxococcia</taxon>
        <taxon>Myxococcales</taxon>
        <taxon>Cystobacterineae</taxon>
        <taxon>Myxococcaceae</taxon>
        <taxon>Corallococcus</taxon>
    </lineage>
</organism>
<feature type="signal peptide" evidence="3">
    <location>
        <begin position="1"/>
        <end position="20"/>
    </location>
</feature>
<evidence type="ECO:0000313" key="6">
    <source>
        <dbReference type="Proteomes" id="UP000268094"/>
    </source>
</evidence>
<comment type="caution">
    <text evidence="5">The sequence shown here is derived from an EMBL/GenBank/DDBJ whole genome shotgun (WGS) entry which is preliminary data.</text>
</comment>
<keyword evidence="6" id="KW-1185">Reference proteome</keyword>
<dbReference type="InterPro" id="IPR035992">
    <property type="entry name" value="Ricin_B-like_lectins"/>
</dbReference>
<protein>
    <submittedName>
        <fullName evidence="5">Chitinase</fullName>
    </submittedName>
</protein>
<dbReference type="PROSITE" id="PS50231">
    <property type="entry name" value="RICIN_B_LECTIN"/>
    <property type="match status" value="1"/>
</dbReference>
<accession>A0A3A8J5J7</accession>
<dbReference type="Gene3D" id="1.10.530.10">
    <property type="match status" value="1"/>
</dbReference>
<sequence length="403" mass="42401">MANTLMFRCLSLLGVVGALGGCSGEPSGEAPETLGQQESPAIVSSIVEGDYVIRSAMTNKCIDVASSGTADGTKVQQWDCNGTNAQKFHISPTSGGYFKIINVNSGKGLDVQGVSTAPNAVIHQWSYVGGNNQQFRFVNRGGTSFSMHLRHTDMAVDLSWGSADNGTLLLQYPYGYTANQHWTFDLVSGGGGGGGGTGFGGILTRDTFNAMFPSRNGFYTYDALISAAGSFPGLATTGDADTRKREVAAFLANVNHETGGLVYIEEINKGDYCDTSWGPPGCSCAGGKRYYGRGPMQLSWNGNYCAAGNALGLPLQANPDLIAQDANVAWRTGFWFWTTQTGAGSMTAHNAIVNGAGFGQTIRTINGSLECDGRNPGQVQSRIDAYVRFCGMLGVSPGNNLGC</sequence>
<dbReference type="Pfam" id="PF00182">
    <property type="entry name" value="Glyco_hydro_19"/>
    <property type="match status" value="1"/>
</dbReference>
<gene>
    <name evidence="5" type="ORF">D7V88_16600</name>
</gene>
<dbReference type="GO" id="GO:0006032">
    <property type="term" value="P:chitin catabolic process"/>
    <property type="evidence" value="ECO:0007669"/>
    <property type="project" value="InterPro"/>
</dbReference>
<dbReference type="SMART" id="SM00458">
    <property type="entry name" value="RICIN"/>
    <property type="match status" value="1"/>
</dbReference>
<dbReference type="GO" id="GO:0006952">
    <property type="term" value="P:defense response"/>
    <property type="evidence" value="ECO:0007669"/>
    <property type="project" value="UniProtKB-KW"/>
</dbReference>
<dbReference type="GO" id="GO:0004568">
    <property type="term" value="F:chitinase activity"/>
    <property type="evidence" value="ECO:0007669"/>
    <property type="project" value="InterPro"/>
</dbReference>
<dbReference type="PANTHER" id="PTHR22595:SF79">
    <property type="entry name" value="CHITINASE 12"/>
    <property type="match status" value="1"/>
</dbReference>
<dbReference type="CDD" id="cd00325">
    <property type="entry name" value="chitinase_GH19"/>
    <property type="match status" value="1"/>
</dbReference>
<dbReference type="AlphaFoldDB" id="A0A3A8J5J7"/>
<dbReference type="SUPFAM" id="SSF50370">
    <property type="entry name" value="Ricin B-like lectins"/>
    <property type="match status" value="1"/>
</dbReference>
<dbReference type="InterPro" id="IPR023346">
    <property type="entry name" value="Lysozyme-like_dom_sf"/>
</dbReference>
<dbReference type="InterPro" id="IPR000772">
    <property type="entry name" value="Ricin_B_lectin"/>
</dbReference>
<dbReference type="RefSeq" id="WP_120541618.1">
    <property type="nucleotide sequence ID" value="NZ_RAVZ01000102.1"/>
</dbReference>
<evidence type="ECO:0000256" key="2">
    <source>
        <dbReference type="ARBA" id="ARBA00023157"/>
    </source>
</evidence>
<feature type="domain" description="Ricin B lectin" evidence="4">
    <location>
        <begin position="49"/>
        <end position="185"/>
    </location>
</feature>
<evidence type="ECO:0000256" key="1">
    <source>
        <dbReference type="ARBA" id="ARBA00022821"/>
    </source>
</evidence>
<dbReference type="GO" id="GO:0016998">
    <property type="term" value="P:cell wall macromolecule catabolic process"/>
    <property type="evidence" value="ECO:0007669"/>
    <property type="project" value="InterPro"/>
</dbReference>
<dbReference type="SUPFAM" id="SSF53955">
    <property type="entry name" value="Lysozyme-like"/>
    <property type="match status" value="1"/>
</dbReference>
<dbReference type="OrthoDB" id="6018988at2"/>
<dbReference type="PANTHER" id="PTHR22595">
    <property type="entry name" value="CHITINASE-RELATED"/>
    <property type="match status" value="1"/>
</dbReference>
<reference evidence="6" key="1">
    <citation type="submission" date="2018-09" db="EMBL/GenBank/DDBJ databases">
        <authorList>
            <person name="Livingstone P.G."/>
            <person name="Whitworth D.E."/>
        </authorList>
    </citation>
    <scope>NUCLEOTIDE SEQUENCE [LARGE SCALE GENOMIC DNA]</scope>
    <source>
        <strain evidence="6">CA054A</strain>
    </source>
</reference>
<dbReference type="CDD" id="cd00161">
    <property type="entry name" value="beta-trefoil_Ricin-like"/>
    <property type="match status" value="1"/>
</dbReference>
<dbReference type="Pfam" id="PF14200">
    <property type="entry name" value="RicinB_lectin_2"/>
    <property type="match status" value="2"/>
</dbReference>
<keyword evidence="1" id="KW-0611">Plant defense</keyword>
<dbReference type="Gene3D" id="3.30.20.10">
    <property type="entry name" value="Endochitinase, domain 2"/>
    <property type="match status" value="1"/>
</dbReference>
<evidence type="ECO:0000259" key="4">
    <source>
        <dbReference type="SMART" id="SM00458"/>
    </source>
</evidence>
<evidence type="ECO:0000313" key="5">
    <source>
        <dbReference type="EMBL" id="RKG87150.1"/>
    </source>
</evidence>
<proteinExistence type="predicted"/>
<keyword evidence="2" id="KW-1015">Disulfide bond</keyword>
<keyword evidence="3" id="KW-0732">Signal</keyword>
<dbReference type="Proteomes" id="UP000268094">
    <property type="component" value="Unassembled WGS sequence"/>
</dbReference>
<dbReference type="InterPro" id="IPR000726">
    <property type="entry name" value="Glyco_hydro_19_cat"/>
</dbReference>